<comment type="similarity">
    <text evidence="1">Belongs to the LacAB/RpiB family.</text>
</comment>
<organism evidence="3 4">
    <name type="scientific">Candidatus Daviesbacteria bacterium RIFCSPHIGHO2_01_FULL_40_11</name>
    <dbReference type="NCBI Taxonomy" id="1797762"/>
    <lineage>
        <taxon>Bacteria</taxon>
        <taxon>Candidatus Daviesiibacteriota</taxon>
    </lineage>
</organism>
<reference evidence="3 4" key="1">
    <citation type="journal article" date="2016" name="Nat. Commun.">
        <title>Thousands of microbial genomes shed light on interconnected biogeochemical processes in an aquifer system.</title>
        <authorList>
            <person name="Anantharaman K."/>
            <person name="Brown C.T."/>
            <person name="Hug L.A."/>
            <person name="Sharon I."/>
            <person name="Castelle C.J."/>
            <person name="Probst A.J."/>
            <person name="Thomas B.C."/>
            <person name="Singh A."/>
            <person name="Wilkins M.J."/>
            <person name="Karaoz U."/>
            <person name="Brodie E.L."/>
            <person name="Williams K.H."/>
            <person name="Hubbard S.S."/>
            <person name="Banfield J.F."/>
        </authorList>
    </citation>
    <scope>NUCLEOTIDE SEQUENCE [LARGE SCALE GENOMIC DNA]</scope>
</reference>
<keyword evidence="3" id="KW-0413">Isomerase</keyword>
<feature type="binding site" evidence="2">
    <location>
        <begin position="68"/>
        <end position="72"/>
    </location>
    <ligand>
        <name>D-ribulose 5-phosphate</name>
        <dbReference type="ChEBI" id="CHEBI:58121"/>
    </ligand>
</feature>
<evidence type="ECO:0000256" key="2">
    <source>
        <dbReference type="PIRSR" id="PIRSR005384-2"/>
    </source>
</evidence>
<feature type="binding site" evidence="2">
    <location>
        <position position="103"/>
    </location>
    <ligand>
        <name>D-ribulose 5-phosphate</name>
        <dbReference type="ChEBI" id="CHEBI:58121"/>
    </ligand>
</feature>
<dbReference type="AlphaFoldDB" id="A0A1F5JKL5"/>
<dbReference type="EMBL" id="MFCP01000009">
    <property type="protein sequence ID" value="OGE29194.1"/>
    <property type="molecule type" value="Genomic_DNA"/>
</dbReference>
<dbReference type="PIRSF" id="PIRSF005384">
    <property type="entry name" value="RpiB_LacA_B"/>
    <property type="match status" value="1"/>
</dbReference>
<dbReference type="GO" id="GO:0009052">
    <property type="term" value="P:pentose-phosphate shunt, non-oxidative branch"/>
    <property type="evidence" value="ECO:0007669"/>
    <property type="project" value="TreeGrafter"/>
</dbReference>
<evidence type="ECO:0000313" key="3">
    <source>
        <dbReference type="EMBL" id="OGE29194.1"/>
    </source>
</evidence>
<proteinExistence type="inferred from homology"/>
<dbReference type="NCBIfam" id="NF004051">
    <property type="entry name" value="PRK05571.1"/>
    <property type="match status" value="1"/>
</dbReference>
<gene>
    <name evidence="3" type="ORF">A2867_02755</name>
</gene>
<dbReference type="GO" id="GO:0019316">
    <property type="term" value="P:D-allose catabolic process"/>
    <property type="evidence" value="ECO:0007669"/>
    <property type="project" value="TreeGrafter"/>
</dbReference>
<dbReference type="PANTHER" id="PTHR30345">
    <property type="entry name" value="RIBOSE-5-PHOSPHATE ISOMERASE B"/>
    <property type="match status" value="1"/>
</dbReference>
<comment type="caution">
    <text evidence="3">The sequence shown here is derived from an EMBL/GenBank/DDBJ whole genome shotgun (WGS) entry which is preliminary data.</text>
</comment>
<sequence>MKVYLATDHAGFKLKEKVKDFLIREGYGVEDCGAYEYNESDDYPDFISKAAEAVSKDPRNNKAIIFGGSGQGEAIVANKFSNVRAVVYYGEQEQMPGLTREHNDSNILSLGARFLTDKGAINAVKLFLAAPFSNGKRHVRRIEKIKKIEEKI</sequence>
<dbReference type="SUPFAM" id="SSF89623">
    <property type="entry name" value="Ribose/Galactose isomerase RpiB/AlsB"/>
    <property type="match status" value="1"/>
</dbReference>
<dbReference type="PANTHER" id="PTHR30345:SF0">
    <property type="entry name" value="DNA DAMAGE-REPAIR_TOLERATION PROTEIN DRT102"/>
    <property type="match status" value="1"/>
</dbReference>
<protein>
    <submittedName>
        <fullName evidence="3">Ribose-5-phosphate isomerase</fullName>
    </submittedName>
</protein>
<name>A0A1F5JKL5_9BACT</name>
<dbReference type="InterPro" id="IPR003500">
    <property type="entry name" value="RpiB_LacA_LacB"/>
</dbReference>
<dbReference type="InterPro" id="IPR036569">
    <property type="entry name" value="RpiB_LacA_LacB_sf"/>
</dbReference>
<dbReference type="Pfam" id="PF02502">
    <property type="entry name" value="LacAB_rpiB"/>
    <property type="match status" value="1"/>
</dbReference>
<dbReference type="Gene3D" id="3.40.1400.10">
    <property type="entry name" value="Sugar-phosphate isomerase, RpiB/LacA/LacB"/>
    <property type="match status" value="1"/>
</dbReference>
<feature type="binding site" evidence="2">
    <location>
        <begin position="8"/>
        <end position="9"/>
    </location>
    <ligand>
        <name>D-ribulose 5-phosphate</name>
        <dbReference type="ChEBI" id="CHEBI:58121"/>
    </ligand>
</feature>
<accession>A0A1F5JKL5</accession>
<feature type="binding site" evidence="2">
    <location>
        <position position="141"/>
    </location>
    <ligand>
        <name>D-ribulose 5-phosphate</name>
        <dbReference type="ChEBI" id="CHEBI:58121"/>
    </ligand>
</feature>
<evidence type="ECO:0000313" key="4">
    <source>
        <dbReference type="Proteomes" id="UP000177555"/>
    </source>
</evidence>
<dbReference type="Proteomes" id="UP000177555">
    <property type="component" value="Unassembled WGS sequence"/>
</dbReference>
<evidence type="ECO:0000256" key="1">
    <source>
        <dbReference type="ARBA" id="ARBA00008754"/>
    </source>
</evidence>
<feature type="binding site" evidence="2">
    <location>
        <position position="113"/>
    </location>
    <ligand>
        <name>D-ribulose 5-phosphate</name>
        <dbReference type="ChEBI" id="CHEBI:58121"/>
    </ligand>
</feature>
<dbReference type="NCBIfam" id="TIGR00689">
    <property type="entry name" value="rpiB_lacA_lacB"/>
    <property type="match status" value="1"/>
</dbReference>
<feature type="binding site" evidence="2">
    <location>
        <position position="137"/>
    </location>
    <ligand>
        <name>D-ribulose 5-phosphate</name>
        <dbReference type="ChEBI" id="CHEBI:58121"/>
    </ligand>
</feature>
<dbReference type="GO" id="GO:0004751">
    <property type="term" value="F:ribose-5-phosphate isomerase activity"/>
    <property type="evidence" value="ECO:0007669"/>
    <property type="project" value="TreeGrafter"/>
</dbReference>